<evidence type="ECO:0000313" key="4">
    <source>
        <dbReference type="Proteomes" id="UP001597546"/>
    </source>
</evidence>
<evidence type="ECO:0000313" key="3">
    <source>
        <dbReference type="EMBL" id="MFD2731300.1"/>
    </source>
</evidence>
<keyword evidence="1" id="KW-0812">Transmembrane</keyword>
<proteinExistence type="predicted"/>
<dbReference type="Gene3D" id="1.20.144.10">
    <property type="entry name" value="Phosphatidic acid phosphatase type 2/haloperoxidase"/>
    <property type="match status" value="1"/>
</dbReference>
<evidence type="ECO:0000256" key="1">
    <source>
        <dbReference type="SAM" id="Phobius"/>
    </source>
</evidence>
<dbReference type="EMBL" id="JBHULV010000020">
    <property type="protein sequence ID" value="MFD2731300.1"/>
    <property type="molecule type" value="Genomic_DNA"/>
</dbReference>
<keyword evidence="1" id="KW-0472">Membrane</keyword>
<name>A0ABW5TS02_9SPHI</name>
<evidence type="ECO:0000259" key="2">
    <source>
        <dbReference type="Pfam" id="PF01569"/>
    </source>
</evidence>
<sequence length="167" mass="18390">MRYSPLVAVYGLDFLGVKAKHSIIDRSLTLLLSAAIMETSVSTLKGVSNRVRPNGSNDHSFLSGHTARAFMLAEFLNQEYKHKSIWFSVAAYSLASATGVFRAYNKAHWVSDIVAGAGFGMLSTKLAYLVYPKIKQIVSNKKSANLTIRPSFYNGANGFSLTYQLKK</sequence>
<reference evidence="4" key="1">
    <citation type="journal article" date="2019" name="Int. J. Syst. Evol. Microbiol.">
        <title>The Global Catalogue of Microorganisms (GCM) 10K type strain sequencing project: providing services to taxonomists for standard genome sequencing and annotation.</title>
        <authorList>
            <consortium name="The Broad Institute Genomics Platform"/>
            <consortium name="The Broad Institute Genome Sequencing Center for Infectious Disease"/>
            <person name="Wu L."/>
            <person name="Ma J."/>
        </authorList>
    </citation>
    <scope>NUCLEOTIDE SEQUENCE [LARGE SCALE GENOMIC DNA]</scope>
    <source>
        <strain evidence="4">KCTC 42456</strain>
    </source>
</reference>
<dbReference type="RefSeq" id="WP_379043939.1">
    <property type="nucleotide sequence ID" value="NZ_JBHSKW010000033.1"/>
</dbReference>
<protein>
    <submittedName>
        <fullName evidence="3">Phosphatase PAP2 family protein</fullName>
    </submittedName>
</protein>
<dbReference type="InterPro" id="IPR000326">
    <property type="entry name" value="PAP2/HPO"/>
</dbReference>
<feature type="transmembrane region" description="Helical" evidence="1">
    <location>
        <begin position="110"/>
        <end position="131"/>
    </location>
</feature>
<dbReference type="Proteomes" id="UP001597546">
    <property type="component" value="Unassembled WGS sequence"/>
</dbReference>
<comment type="caution">
    <text evidence="3">The sequence shown here is derived from an EMBL/GenBank/DDBJ whole genome shotgun (WGS) entry which is preliminary data.</text>
</comment>
<keyword evidence="1" id="KW-1133">Transmembrane helix</keyword>
<feature type="domain" description="Phosphatidic acid phosphatase type 2/haloperoxidase" evidence="2">
    <location>
        <begin position="52"/>
        <end position="133"/>
    </location>
</feature>
<dbReference type="Pfam" id="PF01569">
    <property type="entry name" value="PAP2"/>
    <property type="match status" value="1"/>
</dbReference>
<gene>
    <name evidence="3" type="ORF">ACFSSE_06250</name>
</gene>
<dbReference type="CDD" id="cd03394">
    <property type="entry name" value="PAP2_like_5"/>
    <property type="match status" value="1"/>
</dbReference>
<organism evidence="3 4">
    <name type="scientific">Pedobacter alpinus</name>
    <dbReference type="NCBI Taxonomy" id="1590643"/>
    <lineage>
        <taxon>Bacteria</taxon>
        <taxon>Pseudomonadati</taxon>
        <taxon>Bacteroidota</taxon>
        <taxon>Sphingobacteriia</taxon>
        <taxon>Sphingobacteriales</taxon>
        <taxon>Sphingobacteriaceae</taxon>
        <taxon>Pedobacter</taxon>
    </lineage>
</organism>
<accession>A0ABW5TS02</accession>
<feature type="transmembrane region" description="Helical" evidence="1">
    <location>
        <begin position="85"/>
        <end position="104"/>
    </location>
</feature>
<keyword evidence="4" id="KW-1185">Reference proteome</keyword>
<dbReference type="SUPFAM" id="SSF48317">
    <property type="entry name" value="Acid phosphatase/Vanadium-dependent haloperoxidase"/>
    <property type="match status" value="1"/>
</dbReference>
<dbReference type="InterPro" id="IPR036938">
    <property type="entry name" value="PAP2/HPO_sf"/>
</dbReference>